<reference evidence="5" key="2">
    <citation type="submission" date="2025-09" db="UniProtKB">
        <authorList>
            <consortium name="Ensembl"/>
        </authorList>
    </citation>
    <scope>IDENTIFICATION</scope>
</reference>
<dbReference type="InterPro" id="IPR001507">
    <property type="entry name" value="ZP_dom"/>
</dbReference>
<feature type="signal peptide" evidence="3">
    <location>
        <begin position="1"/>
        <end position="18"/>
    </location>
</feature>
<feature type="compositionally biased region" description="Polar residues" evidence="2">
    <location>
        <begin position="258"/>
        <end position="276"/>
    </location>
</feature>
<keyword evidence="6" id="KW-1185">Reference proteome</keyword>
<dbReference type="GO" id="GO:0031012">
    <property type="term" value="C:extracellular matrix"/>
    <property type="evidence" value="ECO:0007669"/>
    <property type="project" value="TreeGrafter"/>
</dbReference>
<feature type="compositionally biased region" description="Basic and acidic residues" evidence="2">
    <location>
        <begin position="498"/>
        <end position="527"/>
    </location>
</feature>
<dbReference type="GO" id="GO:0035803">
    <property type="term" value="P:egg coat formation"/>
    <property type="evidence" value="ECO:0007669"/>
    <property type="project" value="TreeGrafter"/>
</dbReference>
<feature type="region of interest" description="Disordered" evidence="2">
    <location>
        <begin position="429"/>
        <end position="453"/>
    </location>
</feature>
<evidence type="ECO:0000259" key="4">
    <source>
        <dbReference type="PROSITE" id="PS51034"/>
    </source>
</evidence>
<dbReference type="Ensembl" id="ENSCCRT00000071030.2">
    <property type="protein sequence ID" value="ENSCCRP00000065553.2"/>
    <property type="gene ID" value="ENSCCRG00000069620.1"/>
</dbReference>
<sequence length="548" mass="60091">MAVVFVVFCWTIVSLVLPVTPNGDDFNVHFTAYSPGLIQDVWHIPAAAAHSLNEVPQSYNFDEFASVFPMPYDIQALLDRRNSFSLRIMNASWSGPADTNVFHRGDPLYLQVSASPGPGQQLYVQSCHASSSPNHTDKPGVALIINKGCVASKKSLVKFVTQQPDRVNLIVRTSSLKSSESYIHCGVYLTNLGVTPTTKFCNYNKLKSKWVDLGGQTSVCDCCGRKCRNLIERVELPVSLDLTAVVSTGPLVLKDQESAPQATPLTLSDDSKSSPTARDGSDKNWIMASTSFSGSSKQNVGKVSPWPVQHGYGGVMVISKGPGSDLSMWLQDIMELAFNPLLQMGTGYPENPVDITFQIAEPLRPDESTERSPAVAVDEGRVYVGAVDSDDVVKDWLDMGHLNDVDHLHKIQEKPADYLELTPLHVESEFDFPPNDQPLISPTPDKLSESTEDEGGVVFRQAEMIFNGAKGAKLSEPVLYSKLSLTQAADGSSVLSYEEQKRPSKNKQDKRPQLEKNGEKSPKDVQLEDTSKIKGLVSSLLDQLRFVD</sequence>
<dbReference type="GO" id="GO:0007339">
    <property type="term" value="P:binding of sperm to zona pellucida"/>
    <property type="evidence" value="ECO:0007669"/>
    <property type="project" value="TreeGrafter"/>
</dbReference>
<dbReference type="InterPro" id="IPR055355">
    <property type="entry name" value="ZP-C"/>
</dbReference>
<reference evidence="5" key="1">
    <citation type="submission" date="2025-08" db="UniProtKB">
        <authorList>
            <consortium name="Ensembl"/>
        </authorList>
    </citation>
    <scope>IDENTIFICATION</scope>
</reference>
<dbReference type="Gene3D" id="2.60.40.4100">
    <property type="entry name" value="Zona pellucida, ZP-C domain"/>
    <property type="match status" value="1"/>
</dbReference>
<dbReference type="PROSITE" id="PS51034">
    <property type="entry name" value="ZP_2"/>
    <property type="match status" value="1"/>
</dbReference>
<keyword evidence="3" id="KW-0732">Signal</keyword>
<dbReference type="Proteomes" id="UP001108240">
    <property type="component" value="Unplaced"/>
</dbReference>
<feature type="chain" id="PRO_5039888143" evidence="3">
    <location>
        <begin position="19"/>
        <end position="548"/>
    </location>
</feature>
<evidence type="ECO:0000256" key="1">
    <source>
        <dbReference type="ARBA" id="ARBA00023157"/>
    </source>
</evidence>
<name>A0A8C1DP19_CYPCA</name>
<evidence type="ECO:0000256" key="2">
    <source>
        <dbReference type="SAM" id="MobiDB-lite"/>
    </source>
</evidence>
<feature type="region of interest" description="Disordered" evidence="2">
    <location>
        <begin position="257"/>
        <end position="284"/>
    </location>
</feature>
<proteinExistence type="predicted"/>
<dbReference type="GeneTree" id="ENSGT01030000234567"/>
<dbReference type="PANTHER" id="PTHR11576">
    <property type="entry name" value="ZONA PELLUCIDA SPERM-BINDING PROTEIN 3"/>
    <property type="match status" value="1"/>
</dbReference>
<feature type="region of interest" description="Disordered" evidence="2">
    <location>
        <begin position="491"/>
        <end position="527"/>
    </location>
</feature>
<dbReference type="AlphaFoldDB" id="A0A8C1DP19"/>
<dbReference type="GO" id="GO:0032190">
    <property type="term" value="F:acrosin binding"/>
    <property type="evidence" value="ECO:0007669"/>
    <property type="project" value="TreeGrafter"/>
</dbReference>
<keyword evidence="1" id="KW-1015">Disulfide bond</keyword>
<evidence type="ECO:0000313" key="6">
    <source>
        <dbReference type="Proteomes" id="UP001108240"/>
    </source>
</evidence>
<protein>
    <submittedName>
        <fullName evidence="5">Zona pellucida protein C</fullName>
    </submittedName>
</protein>
<organism evidence="5 6">
    <name type="scientific">Cyprinus carpio carpio</name>
    <dbReference type="NCBI Taxonomy" id="630221"/>
    <lineage>
        <taxon>Eukaryota</taxon>
        <taxon>Metazoa</taxon>
        <taxon>Chordata</taxon>
        <taxon>Craniata</taxon>
        <taxon>Vertebrata</taxon>
        <taxon>Euteleostomi</taxon>
        <taxon>Actinopterygii</taxon>
        <taxon>Neopterygii</taxon>
        <taxon>Teleostei</taxon>
        <taxon>Ostariophysi</taxon>
        <taxon>Cypriniformes</taxon>
        <taxon>Cyprinidae</taxon>
        <taxon>Cyprininae</taxon>
        <taxon>Cyprinus</taxon>
    </lineage>
</organism>
<evidence type="ECO:0000256" key="3">
    <source>
        <dbReference type="SAM" id="SignalP"/>
    </source>
</evidence>
<accession>A0A8C1DP19</accession>
<evidence type="ECO:0000313" key="5">
    <source>
        <dbReference type="Ensembl" id="ENSCCRP00000065553.2"/>
    </source>
</evidence>
<feature type="domain" description="ZP" evidence="4">
    <location>
        <begin position="1"/>
        <end position="208"/>
    </location>
</feature>
<dbReference type="InterPro" id="IPR042235">
    <property type="entry name" value="ZP-C_dom"/>
</dbReference>
<dbReference type="FunFam" id="2.60.40.4100:FF:000002">
    <property type="entry name" value="Zona pellucida sperm-binding protein 3"/>
    <property type="match status" value="1"/>
</dbReference>
<dbReference type="GO" id="GO:2000344">
    <property type="term" value="P:positive regulation of acrosome reaction"/>
    <property type="evidence" value="ECO:0007669"/>
    <property type="project" value="TreeGrafter"/>
</dbReference>
<dbReference type="Pfam" id="PF00100">
    <property type="entry name" value="Zona_pellucida"/>
    <property type="match status" value="1"/>
</dbReference>
<dbReference type="PANTHER" id="PTHR11576:SF18">
    <property type="entry name" value="ZONA PELLUCIDA PROTEIN C"/>
    <property type="match status" value="1"/>
</dbReference>